<gene>
    <name evidence="1" type="ORF">NCTC13645_01723</name>
</gene>
<evidence type="ECO:0000313" key="2">
    <source>
        <dbReference type="Proteomes" id="UP000254621"/>
    </source>
</evidence>
<reference evidence="1 2" key="1">
    <citation type="submission" date="2018-06" db="EMBL/GenBank/DDBJ databases">
        <authorList>
            <consortium name="Pathogen Informatics"/>
            <person name="Doyle S."/>
        </authorList>
    </citation>
    <scope>NUCLEOTIDE SEQUENCE [LARGE SCALE GENOMIC DNA]</scope>
    <source>
        <strain evidence="1 2">NCTC13645</strain>
    </source>
</reference>
<dbReference type="EMBL" id="UHIV01000004">
    <property type="protein sequence ID" value="SUP59466.1"/>
    <property type="molecule type" value="Genomic_DNA"/>
</dbReference>
<proteinExistence type="predicted"/>
<protein>
    <submittedName>
        <fullName evidence="1">Uncharacterized protein</fullName>
    </submittedName>
</protein>
<dbReference type="AlphaFoldDB" id="A0A380P2L6"/>
<organism evidence="1 2">
    <name type="scientific">Weissella viridescens</name>
    <name type="common">Lactobacillus viridescens</name>
    <dbReference type="NCBI Taxonomy" id="1629"/>
    <lineage>
        <taxon>Bacteria</taxon>
        <taxon>Bacillati</taxon>
        <taxon>Bacillota</taxon>
        <taxon>Bacilli</taxon>
        <taxon>Lactobacillales</taxon>
        <taxon>Lactobacillaceae</taxon>
        <taxon>Weissella</taxon>
    </lineage>
</organism>
<accession>A0A380P2L6</accession>
<evidence type="ECO:0000313" key="1">
    <source>
        <dbReference type="EMBL" id="SUP59466.1"/>
    </source>
</evidence>
<dbReference type="Proteomes" id="UP000254621">
    <property type="component" value="Unassembled WGS sequence"/>
</dbReference>
<sequence>MQTLQQNNTRWHLKDVIFLAIIAISSESFTNYGVICTTPLRRPHSNHLPTTSL</sequence>
<name>A0A380P2L6_WEIVI</name>